<comment type="pathway">
    <text evidence="10">Cell wall biogenesis; peptidoglycan biosynthesis.</text>
</comment>
<dbReference type="Gene3D" id="3.40.50.2000">
    <property type="entry name" value="Glycogen Phosphorylase B"/>
    <property type="match status" value="2"/>
</dbReference>
<dbReference type="Proteomes" id="UP000183410">
    <property type="component" value="Unassembled WGS sequence"/>
</dbReference>
<protein>
    <recommendedName>
        <fullName evidence="10">UDP-N-acetylglucosamine--N-acetylmuramyl-(pentapeptide) pyrophosphoryl-undecaprenol N-acetylglucosamine transferase</fullName>
        <ecNumber evidence="10">2.4.1.227</ecNumber>
    </recommendedName>
    <alternativeName>
        <fullName evidence="10">Undecaprenyl-PP-MurNAc-pentapeptide-UDPGlcNAc GlcNAc transferase</fullName>
    </alternativeName>
</protein>
<dbReference type="InterPro" id="IPR006009">
    <property type="entry name" value="GlcNAc_MurG"/>
</dbReference>
<keyword evidence="8 10" id="KW-0131">Cell cycle</keyword>
<comment type="similarity">
    <text evidence="10">Belongs to the glycosyltransferase 28 family. MurG subfamily.</text>
</comment>
<dbReference type="UniPathway" id="UPA00219"/>
<dbReference type="RefSeq" id="WP_046233585.1">
    <property type="nucleotide sequence ID" value="NZ_FONN01000017.1"/>
</dbReference>
<evidence type="ECO:0000256" key="7">
    <source>
        <dbReference type="ARBA" id="ARBA00023136"/>
    </source>
</evidence>
<comment type="function">
    <text evidence="10">Cell wall formation. Catalyzes the transfer of a GlcNAc subunit on undecaprenyl-pyrophosphoryl-MurNAc-pentapeptide (lipid intermediate I) to form undecaprenyl-pyrophosphoryl-MurNAc-(pentapeptide)GlcNAc (lipid intermediate II).</text>
</comment>
<dbReference type="PANTHER" id="PTHR21015:SF27">
    <property type="entry name" value="UDP-N-ACETYLGLUCOSAMINE--N-ACETYLMURAMYL-(PENTAPEPTIDE) PYROPHOSPHORYL-UNDECAPRENOL N-ACETYLGLUCOSAMINE TRANSFERASE"/>
    <property type="match status" value="1"/>
</dbReference>
<dbReference type="InterPro" id="IPR004276">
    <property type="entry name" value="GlycoTrans_28_N"/>
</dbReference>
<dbReference type="GO" id="GO:0005886">
    <property type="term" value="C:plasma membrane"/>
    <property type="evidence" value="ECO:0007669"/>
    <property type="project" value="UniProtKB-SubCell"/>
</dbReference>
<evidence type="ECO:0000256" key="5">
    <source>
        <dbReference type="ARBA" id="ARBA00022960"/>
    </source>
</evidence>
<accession>A0A1I2GQF8</accession>
<evidence type="ECO:0000259" key="12">
    <source>
        <dbReference type="Pfam" id="PF04101"/>
    </source>
</evidence>
<dbReference type="EMBL" id="FONN01000017">
    <property type="protein sequence ID" value="SFF19508.1"/>
    <property type="molecule type" value="Genomic_DNA"/>
</dbReference>
<sequence>MGRKIMFTGGGTAGHVTVNLALIPRFAEAGWKIHYIGSENGIEKQLTAPLEQLTYHGIATGKLRRYLDWQNVKDPFKVVKGVFQAYRLIQREKPNVIFSKGGFVSVPVVLGAWLNRVPVLIHESDLTPGLANRIAIPFASGVCTTFPETAQHLPSGKSHYVGAVIRDELRQGVASRGRAYCGLLPASEAADAAAAGAAGSSQTLGKTPQEQAAKADAAYSANPAKLVVSISGKSVDAAEPLAAMEEAERVETGGVKPVLLIMGGSLGSRAINKAVRSALGELTRKFSIVHLCGKGQVEPALETADYKQFEYINEQLPDVLAMSDIVLSRAGSNAIFEFLHLRKPMLLIPLTKAQSRGDQLLNADSFKSSGFCEVLHEEKVTPETLLAAIKDVYENRAAYIQRMEQEERRDTLSQLYELIVSSARE</sequence>
<dbReference type="GO" id="GO:0008360">
    <property type="term" value="P:regulation of cell shape"/>
    <property type="evidence" value="ECO:0007669"/>
    <property type="project" value="UniProtKB-KW"/>
</dbReference>
<feature type="domain" description="Glycosyltransferase family 28 N-terminal" evidence="11">
    <location>
        <begin position="5"/>
        <end position="142"/>
    </location>
</feature>
<keyword evidence="7 10" id="KW-0472">Membrane</keyword>
<dbReference type="PANTHER" id="PTHR21015">
    <property type="entry name" value="UDP-N-ACETYLGLUCOSAMINE--N-ACETYLMURAMYL-(PENTAPEPTIDE) PYROPHOSPHORYL-UNDECAPRENOL N-ACETYLGLUCOSAMINE TRANSFERASE 1"/>
    <property type="match status" value="1"/>
</dbReference>
<dbReference type="EC" id="2.4.1.227" evidence="10"/>
<keyword evidence="14" id="KW-1185">Reference proteome</keyword>
<evidence type="ECO:0000256" key="4">
    <source>
        <dbReference type="ARBA" id="ARBA00022679"/>
    </source>
</evidence>
<dbReference type="InterPro" id="IPR007235">
    <property type="entry name" value="Glyco_trans_28_C"/>
</dbReference>
<dbReference type="GO" id="GO:0009252">
    <property type="term" value="P:peptidoglycan biosynthetic process"/>
    <property type="evidence" value="ECO:0007669"/>
    <property type="project" value="UniProtKB-UniRule"/>
</dbReference>
<reference evidence="14" key="1">
    <citation type="submission" date="2016-10" db="EMBL/GenBank/DDBJ databases">
        <authorList>
            <person name="Varghese N."/>
            <person name="Submissions S."/>
        </authorList>
    </citation>
    <scope>NUCLEOTIDE SEQUENCE [LARGE SCALE GENOMIC DNA]</scope>
    <source>
        <strain evidence="14">CGMCC 1.10223</strain>
    </source>
</reference>
<keyword evidence="1 10" id="KW-1003">Cell membrane</keyword>
<dbReference type="SUPFAM" id="SSF53756">
    <property type="entry name" value="UDP-Glycosyltransferase/glycogen phosphorylase"/>
    <property type="match status" value="2"/>
</dbReference>
<gene>
    <name evidence="10" type="primary">murG</name>
    <name evidence="13" type="ORF">SAMN04487969_11773</name>
</gene>
<keyword evidence="3 10" id="KW-0328">Glycosyltransferase</keyword>
<feature type="binding site" evidence="10">
    <location>
        <begin position="12"/>
        <end position="14"/>
    </location>
    <ligand>
        <name>UDP-N-acetyl-alpha-D-glucosamine</name>
        <dbReference type="ChEBI" id="CHEBI:57705"/>
    </ligand>
</feature>
<dbReference type="GO" id="GO:0005975">
    <property type="term" value="P:carbohydrate metabolic process"/>
    <property type="evidence" value="ECO:0007669"/>
    <property type="project" value="InterPro"/>
</dbReference>
<dbReference type="Pfam" id="PF04101">
    <property type="entry name" value="Glyco_tran_28_C"/>
    <property type="match status" value="1"/>
</dbReference>
<keyword evidence="9 10" id="KW-0961">Cell wall biogenesis/degradation</keyword>
<keyword evidence="6 10" id="KW-0573">Peptidoglycan synthesis</keyword>
<evidence type="ECO:0000256" key="1">
    <source>
        <dbReference type="ARBA" id="ARBA00022475"/>
    </source>
</evidence>
<dbReference type="AlphaFoldDB" id="A0A1I2GQF8"/>
<feature type="binding site" evidence="10">
    <location>
        <position position="265"/>
    </location>
    <ligand>
        <name>UDP-N-acetyl-alpha-D-glucosamine</name>
        <dbReference type="ChEBI" id="CHEBI:57705"/>
    </ligand>
</feature>
<feature type="domain" description="Glycosyl transferase family 28 C-terminal" evidence="12">
    <location>
        <begin position="258"/>
        <end position="410"/>
    </location>
</feature>
<dbReference type="Pfam" id="PF03033">
    <property type="entry name" value="Glyco_transf_28"/>
    <property type="match status" value="1"/>
</dbReference>
<dbReference type="GO" id="GO:0051301">
    <property type="term" value="P:cell division"/>
    <property type="evidence" value="ECO:0007669"/>
    <property type="project" value="UniProtKB-KW"/>
</dbReference>
<dbReference type="GO" id="GO:0050511">
    <property type="term" value="F:undecaprenyldiphospho-muramoylpentapeptide beta-N-acetylglucosaminyltransferase activity"/>
    <property type="evidence" value="ECO:0007669"/>
    <property type="project" value="UniProtKB-UniRule"/>
</dbReference>
<evidence type="ECO:0000256" key="6">
    <source>
        <dbReference type="ARBA" id="ARBA00022984"/>
    </source>
</evidence>
<comment type="catalytic activity">
    <reaction evidence="10">
        <text>di-trans,octa-cis-undecaprenyl diphospho-N-acetyl-alpha-D-muramoyl-L-alanyl-D-glutamyl-meso-2,6-diaminopimeloyl-D-alanyl-D-alanine + UDP-N-acetyl-alpha-D-glucosamine = di-trans,octa-cis-undecaprenyl diphospho-[N-acetyl-alpha-D-glucosaminyl-(1-&gt;4)]-N-acetyl-alpha-D-muramoyl-L-alanyl-D-glutamyl-meso-2,6-diaminopimeloyl-D-alanyl-D-alanine + UDP + H(+)</text>
        <dbReference type="Rhea" id="RHEA:31227"/>
        <dbReference type="ChEBI" id="CHEBI:15378"/>
        <dbReference type="ChEBI" id="CHEBI:57705"/>
        <dbReference type="ChEBI" id="CHEBI:58223"/>
        <dbReference type="ChEBI" id="CHEBI:61387"/>
        <dbReference type="ChEBI" id="CHEBI:61388"/>
        <dbReference type="EC" id="2.4.1.227"/>
    </reaction>
</comment>
<evidence type="ECO:0000259" key="11">
    <source>
        <dbReference type="Pfam" id="PF03033"/>
    </source>
</evidence>
<evidence type="ECO:0000256" key="8">
    <source>
        <dbReference type="ARBA" id="ARBA00023306"/>
    </source>
</evidence>
<evidence type="ECO:0000256" key="9">
    <source>
        <dbReference type="ARBA" id="ARBA00023316"/>
    </source>
</evidence>
<evidence type="ECO:0000313" key="14">
    <source>
        <dbReference type="Proteomes" id="UP000183410"/>
    </source>
</evidence>
<evidence type="ECO:0000256" key="10">
    <source>
        <dbReference type="HAMAP-Rule" id="MF_00033"/>
    </source>
</evidence>
<dbReference type="CDD" id="cd03785">
    <property type="entry name" value="GT28_MurG"/>
    <property type="match status" value="1"/>
</dbReference>
<dbReference type="HAMAP" id="MF_00033">
    <property type="entry name" value="MurG"/>
    <property type="match status" value="1"/>
</dbReference>
<comment type="subcellular location">
    <subcellularLocation>
        <location evidence="10">Cell membrane</location>
        <topology evidence="10">Peripheral membrane protein</topology>
        <orientation evidence="10">Cytoplasmic side</orientation>
    </subcellularLocation>
</comment>
<proteinExistence type="inferred from homology"/>
<keyword evidence="4 10" id="KW-0808">Transferase</keyword>
<keyword evidence="5 10" id="KW-0133">Cell shape</keyword>
<dbReference type="GO" id="GO:0051991">
    <property type="term" value="F:UDP-N-acetyl-D-glucosamine:N-acetylmuramoyl-L-alanyl-D-glutamyl-meso-2,6-diaminopimelyl-D-alanyl-D-alanine-diphosphoundecaprenol 4-beta-N-acetylglucosaminlytransferase activity"/>
    <property type="evidence" value="ECO:0007669"/>
    <property type="project" value="RHEA"/>
</dbReference>
<keyword evidence="2 10" id="KW-0132">Cell division</keyword>
<dbReference type="GO" id="GO:0071555">
    <property type="term" value="P:cell wall organization"/>
    <property type="evidence" value="ECO:0007669"/>
    <property type="project" value="UniProtKB-KW"/>
</dbReference>
<feature type="binding site" evidence="10">
    <location>
        <position position="359"/>
    </location>
    <ligand>
        <name>UDP-N-acetyl-alpha-D-glucosamine</name>
        <dbReference type="ChEBI" id="CHEBI:57705"/>
    </ligand>
</feature>
<organism evidence="13 14">
    <name type="scientific">Paenibacillus algorifonticola</name>
    <dbReference type="NCBI Taxonomy" id="684063"/>
    <lineage>
        <taxon>Bacteria</taxon>
        <taxon>Bacillati</taxon>
        <taxon>Bacillota</taxon>
        <taxon>Bacilli</taxon>
        <taxon>Bacillales</taxon>
        <taxon>Paenibacillaceae</taxon>
        <taxon>Paenibacillus</taxon>
    </lineage>
</organism>
<feature type="binding site" evidence="10">
    <location>
        <position position="166"/>
    </location>
    <ligand>
        <name>UDP-N-acetyl-alpha-D-glucosamine</name>
        <dbReference type="ChEBI" id="CHEBI:57705"/>
    </ligand>
</feature>
<comment type="caution">
    <text evidence="10">Lacks conserved residue(s) required for the propagation of feature annotation.</text>
</comment>
<name>A0A1I2GQF8_9BACL</name>
<evidence type="ECO:0000256" key="3">
    <source>
        <dbReference type="ARBA" id="ARBA00022676"/>
    </source>
</evidence>
<evidence type="ECO:0000313" key="13">
    <source>
        <dbReference type="EMBL" id="SFF19508.1"/>
    </source>
</evidence>
<evidence type="ECO:0000256" key="2">
    <source>
        <dbReference type="ARBA" id="ARBA00022618"/>
    </source>
</evidence>